<keyword evidence="5" id="KW-1185">Reference proteome</keyword>
<dbReference type="SUPFAM" id="SSF51735">
    <property type="entry name" value="NAD(P)-binding Rossmann-fold domains"/>
    <property type="match status" value="1"/>
</dbReference>
<accession>A0A2Y8ZRU2</accession>
<evidence type="ECO:0000259" key="3">
    <source>
        <dbReference type="Pfam" id="PF08501"/>
    </source>
</evidence>
<organism evidence="4 5">
    <name type="scientific">Branchiibius hedensis</name>
    <dbReference type="NCBI Taxonomy" id="672460"/>
    <lineage>
        <taxon>Bacteria</taxon>
        <taxon>Bacillati</taxon>
        <taxon>Actinomycetota</taxon>
        <taxon>Actinomycetes</taxon>
        <taxon>Micrococcales</taxon>
        <taxon>Dermacoccaceae</taxon>
        <taxon>Branchiibius</taxon>
    </lineage>
</organism>
<dbReference type="Pfam" id="PF08501">
    <property type="entry name" value="Shikimate_dh_N"/>
    <property type="match status" value="1"/>
</dbReference>
<dbReference type="Gene3D" id="3.40.50.720">
    <property type="entry name" value="NAD(P)-binding Rossmann-like Domain"/>
    <property type="match status" value="1"/>
</dbReference>
<dbReference type="PANTHER" id="PTHR21089">
    <property type="entry name" value="SHIKIMATE DEHYDROGENASE"/>
    <property type="match status" value="1"/>
</dbReference>
<dbReference type="GO" id="GO:0019632">
    <property type="term" value="P:shikimate metabolic process"/>
    <property type="evidence" value="ECO:0007669"/>
    <property type="project" value="TreeGrafter"/>
</dbReference>
<dbReference type="GO" id="GO:0050661">
    <property type="term" value="F:NADP binding"/>
    <property type="evidence" value="ECO:0007669"/>
    <property type="project" value="TreeGrafter"/>
</dbReference>
<keyword evidence="2" id="KW-0057">Aromatic amino acid biosynthesis</keyword>
<dbReference type="Proteomes" id="UP000250028">
    <property type="component" value="Unassembled WGS sequence"/>
</dbReference>
<dbReference type="EMBL" id="UESZ01000001">
    <property type="protein sequence ID" value="SSA33029.1"/>
    <property type="molecule type" value="Genomic_DNA"/>
</dbReference>
<dbReference type="SUPFAM" id="SSF53223">
    <property type="entry name" value="Aminoacid dehydrogenase-like, N-terminal domain"/>
    <property type="match status" value="1"/>
</dbReference>
<reference evidence="5" key="1">
    <citation type="submission" date="2016-10" db="EMBL/GenBank/DDBJ databases">
        <authorList>
            <person name="Varghese N."/>
            <person name="Submissions S."/>
        </authorList>
    </citation>
    <scope>NUCLEOTIDE SEQUENCE [LARGE SCALE GENOMIC DNA]</scope>
    <source>
        <strain evidence="5">DSM 22951</strain>
    </source>
</reference>
<protein>
    <submittedName>
        <fullName evidence="4">Shikimate dehydrogenase</fullName>
    </submittedName>
</protein>
<dbReference type="CDD" id="cd01065">
    <property type="entry name" value="NAD_bind_Shikimate_DH"/>
    <property type="match status" value="1"/>
</dbReference>
<sequence length="293" mass="30832">MSTTAQSYLVGLIGDGVLPSLTPPMHEHEADAHGLRYLYRPLDLAMMGRRPEQVGDILHEAVGLGYNAFNITFPCKQLAIAHLDEIAEDAQRLEAVNTVLVQDGRLIGHNTDRSGFASGLATGLPGADLTRVVLMGSGGAGSAVAYAILEAGAERLDILDLDADRATERANHLAAYFPGARVHGGGIDELPVRLTRATGLVNATPVGMHHHPGIPVDAALLDARLWVGDIVYRPVRTPLIVAAEAAGCRVLDGGNMAVGQAVDAFGLITGVTADRVRMRAHFLALVDAESAAH</sequence>
<dbReference type="GO" id="GO:0005829">
    <property type="term" value="C:cytosol"/>
    <property type="evidence" value="ECO:0007669"/>
    <property type="project" value="TreeGrafter"/>
</dbReference>
<dbReference type="GO" id="GO:0004764">
    <property type="term" value="F:shikimate 3-dehydrogenase (NADP+) activity"/>
    <property type="evidence" value="ECO:0007669"/>
    <property type="project" value="InterPro"/>
</dbReference>
<dbReference type="InterPro" id="IPR013708">
    <property type="entry name" value="Shikimate_DH-bd_N"/>
</dbReference>
<dbReference type="GO" id="GO:0009423">
    <property type="term" value="P:chorismate biosynthetic process"/>
    <property type="evidence" value="ECO:0007669"/>
    <property type="project" value="TreeGrafter"/>
</dbReference>
<dbReference type="NCBIfam" id="NF009201">
    <property type="entry name" value="PRK12549.1"/>
    <property type="match status" value="1"/>
</dbReference>
<dbReference type="InterPro" id="IPR022893">
    <property type="entry name" value="Shikimate_DH_fam"/>
</dbReference>
<dbReference type="OrthoDB" id="9776868at2"/>
<dbReference type="RefSeq" id="WP_109683778.1">
    <property type="nucleotide sequence ID" value="NZ_QGDN01000001.1"/>
</dbReference>
<evidence type="ECO:0000256" key="2">
    <source>
        <dbReference type="ARBA" id="ARBA00023141"/>
    </source>
</evidence>
<evidence type="ECO:0000313" key="4">
    <source>
        <dbReference type="EMBL" id="SSA33029.1"/>
    </source>
</evidence>
<evidence type="ECO:0000313" key="5">
    <source>
        <dbReference type="Proteomes" id="UP000250028"/>
    </source>
</evidence>
<dbReference type="InterPro" id="IPR036291">
    <property type="entry name" value="NAD(P)-bd_dom_sf"/>
</dbReference>
<dbReference type="AlphaFoldDB" id="A0A2Y8ZRU2"/>
<comment type="pathway">
    <text evidence="1">Metabolic intermediate biosynthesis; chorismate biosynthesis; chorismate from D-erythrose 4-phosphate and phosphoenolpyruvate: step 4/7.</text>
</comment>
<dbReference type="GO" id="GO:0009073">
    <property type="term" value="P:aromatic amino acid family biosynthetic process"/>
    <property type="evidence" value="ECO:0007669"/>
    <property type="project" value="UniProtKB-KW"/>
</dbReference>
<dbReference type="PANTHER" id="PTHR21089:SF1">
    <property type="entry name" value="BIFUNCTIONAL 3-DEHYDROQUINATE DEHYDRATASE_SHIKIMATE DEHYDROGENASE, CHLOROPLASTIC"/>
    <property type="match status" value="1"/>
</dbReference>
<dbReference type="InterPro" id="IPR046346">
    <property type="entry name" value="Aminoacid_DH-like_N_sf"/>
</dbReference>
<name>A0A2Y8ZRU2_9MICO</name>
<keyword evidence="2" id="KW-0028">Amino-acid biosynthesis</keyword>
<gene>
    <name evidence="4" type="ORF">SAMN04489750_0300</name>
</gene>
<evidence type="ECO:0000256" key="1">
    <source>
        <dbReference type="ARBA" id="ARBA00004871"/>
    </source>
</evidence>
<proteinExistence type="predicted"/>
<feature type="domain" description="Shikimate dehydrogenase substrate binding N-terminal" evidence="3">
    <location>
        <begin position="12"/>
        <end position="99"/>
    </location>
</feature>
<dbReference type="Gene3D" id="3.40.50.10860">
    <property type="entry name" value="Leucine Dehydrogenase, chain A, domain 1"/>
    <property type="match status" value="1"/>
</dbReference>